<dbReference type="Pfam" id="PF02518">
    <property type="entry name" value="HATPase_c"/>
    <property type="match status" value="1"/>
</dbReference>
<dbReference type="PROSITE" id="PS50109">
    <property type="entry name" value="HIS_KIN"/>
    <property type="match status" value="1"/>
</dbReference>
<evidence type="ECO:0000256" key="7">
    <source>
        <dbReference type="ARBA" id="ARBA00022777"/>
    </source>
</evidence>
<keyword evidence="9" id="KW-0902">Two-component regulatory system</keyword>
<evidence type="ECO:0000256" key="11">
    <source>
        <dbReference type="SAM" id="Phobius"/>
    </source>
</evidence>
<name>A0ABR7IQ20_9CLOT</name>
<evidence type="ECO:0000256" key="10">
    <source>
        <dbReference type="ARBA" id="ARBA00023136"/>
    </source>
</evidence>
<dbReference type="InterPro" id="IPR050351">
    <property type="entry name" value="BphY/WalK/GraS-like"/>
</dbReference>
<protein>
    <recommendedName>
        <fullName evidence="3">histidine kinase</fullName>
        <ecNumber evidence="3">2.7.13.3</ecNumber>
    </recommendedName>
</protein>
<evidence type="ECO:0000259" key="12">
    <source>
        <dbReference type="PROSITE" id="PS50109"/>
    </source>
</evidence>
<dbReference type="CDD" id="cd00082">
    <property type="entry name" value="HisKA"/>
    <property type="match status" value="1"/>
</dbReference>
<reference evidence="13 14" key="1">
    <citation type="submission" date="2020-08" db="EMBL/GenBank/DDBJ databases">
        <title>Genome public.</title>
        <authorList>
            <person name="Liu C."/>
            <person name="Sun Q."/>
        </authorList>
    </citation>
    <scope>NUCLEOTIDE SEQUENCE [LARGE SCALE GENOMIC DNA]</scope>
    <source>
        <strain evidence="13 14">NSJ-27</strain>
    </source>
</reference>
<keyword evidence="14" id="KW-1185">Reference proteome</keyword>
<accession>A0ABR7IQ20</accession>
<dbReference type="EMBL" id="JACOQK010000001">
    <property type="protein sequence ID" value="MBC5787234.1"/>
    <property type="molecule type" value="Genomic_DNA"/>
</dbReference>
<keyword evidence="6 11" id="KW-0812">Transmembrane</keyword>
<keyword evidence="5" id="KW-0808">Transferase</keyword>
<dbReference type="EC" id="2.7.13.3" evidence="3"/>
<feature type="transmembrane region" description="Helical" evidence="11">
    <location>
        <begin position="36"/>
        <end position="59"/>
    </location>
</feature>
<comment type="catalytic activity">
    <reaction evidence="1">
        <text>ATP + protein L-histidine = ADP + protein N-phospho-L-histidine.</text>
        <dbReference type="EC" id="2.7.13.3"/>
    </reaction>
</comment>
<comment type="subcellular location">
    <subcellularLocation>
        <location evidence="2">Cell membrane</location>
        <topology evidence="2">Multi-pass membrane protein</topology>
    </subcellularLocation>
</comment>
<dbReference type="InterPro" id="IPR036890">
    <property type="entry name" value="HATPase_C_sf"/>
</dbReference>
<evidence type="ECO:0000256" key="6">
    <source>
        <dbReference type="ARBA" id="ARBA00022692"/>
    </source>
</evidence>
<evidence type="ECO:0000256" key="1">
    <source>
        <dbReference type="ARBA" id="ARBA00000085"/>
    </source>
</evidence>
<comment type="caution">
    <text evidence="13">The sequence shown here is derived from an EMBL/GenBank/DDBJ whole genome shotgun (WGS) entry which is preliminary data.</text>
</comment>
<evidence type="ECO:0000256" key="2">
    <source>
        <dbReference type="ARBA" id="ARBA00004651"/>
    </source>
</evidence>
<dbReference type="Proteomes" id="UP000649151">
    <property type="component" value="Unassembled WGS sequence"/>
</dbReference>
<keyword evidence="4" id="KW-1003">Cell membrane</keyword>
<gene>
    <name evidence="13" type="ORF">H8Z77_04230</name>
</gene>
<evidence type="ECO:0000313" key="13">
    <source>
        <dbReference type="EMBL" id="MBC5787234.1"/>
    </source>
</evidence>
<feature type="domain" description="Histidine kinase" evidence="12">
    <location>
        <begin position="126"/>
        <end position="323"/>
    </location>
</feature>
<dbReference type="SMART" id="SM00387">
    <property type="entry name" value="HATPase_c"/>
    <property type="match status" value="1"/>
</dbReference>
<evidence type="ECO:0000256" key="5">
    <source>
        <dbReference type="ARBA" id="ARBA00022679"/>
    </source>
</evidence>
<evidence type="ECO:0000256" key="4">
    <source>
        <dbReference type="ARBA" id="ARBA00022475"/>
    </source>
</evidence>
<dbReference type="GO" id="GO:0016301">
    <property type="term" value="F:kinase activity"/>
    <property type="evidence" value="ECO:0007669"/>
    <property type="project" value="UniProtKB-KW"/>
</dbReference>
<dbReference type="Gene3D" id="3.30.565.10">
    <property type="entry name" value="Histidine kinase-like ATPase, C-terminal domain"/>
    <property type="match status" value="1"/>
</dbReference>
<evidence type="ECO:0000256" key="9">
    <source>
        <dbReference type="ARBA" id="ARBA00023012"/>
    </source>
</evidence>
<dbReference type="SUPFAM" id="SSF55874">
    <property type="entry name" value="ATPase domain of HSP90 chaperone/DNA topoisomerase II/histidine kinase"/>
    <property type="match status" value="1"/>
</dbReference>
<keyword evidence="8 11" id="KW-1133">Transmembrane helix</keyword>
<dbReference type="PANTHER" id="PTHR45453">
    <property type="entry name" value="PHOSPHATE REGULON SENSOR PROTEIN PHOR"/>
    <property type="match status" value="1"/>
</dbReference>
<dbReference type="InterPro" id="IPR003594">
    <property type="entry name" value="HATPase_dom"/>
</dbReference>
<dbReference type="PANTHER" id="PTHR45453:SF2">
    <property type="entry name" value="HISTIDINE KINASE"/>
    <property type="match status" value="1"/>
</dbReference>
<evidence type="ECO:0000256" key="3">
    <source>
        <dbReference type="ARBA" id="ARBA00012438"/>
    </source>
</evidence>
<dbReference type="InterPro" id="IPR003661">
    <property type="entry name" value="HisK_dim/P_dom"/>
</dbReference>
<evidence type="ECO:0000256" key="8">
    <source>
        <dbReference type="ARBA" id="ARBA00022989"/>
    </source>
</evidence>
<proteinExistence type="predicted"/>
<keyword evidence="10 11" id="KW-0472">Membrane</keyword>
<organism evidence="13 14">
    <name type="scientific">Clostridium facile</name>
    <dbReference type="NCBI Taxonomy" id="2763035"/>
    <lineage>
        <taxon>Bacteria</taxon>
        <taxon>Bacillati</taxon>
        <taxon>Bacillota</taxon>
        <taxon>Clostridia</taxon>
        <taxon>Eubacteriales</taxon>
        <taxon>Clostridiaceae</taxon>
        <taxon>Clostridium</taxon>
    </lineage>
</organism>
<dbReference type="InterPro" id="IPR005467">
    <property type="entry name" value="His_kinase_dom"/>
</dbReference>
<feature type="transmembrane region" description="Helical" evidence="11">
    <location>
        <begin position="12"/>
        <end position="30"/>
    </location>
</feature>
<evidence type="ECO:0000313" key="14">
    <source>
        <dbReference type="Proteomes" id="UP000649151"/>
    </source>
</evidence>
<dbReference type="RefSeq" id="WP_069988946.1">
    <property type="nucleotide sequence ID" value="NZ_JACOQK010000001.1"/>
</dbReference>
<sequence>MKFREFFRSKAITLCFLGIGGIIITVFLLYSKVSLGLIGIAIGFLALLVICWLVCNYLVERSKLNHLFQLQQQLTEPYLLGELLPLPNNLVERQYYEVMKIISRSAIGIVEQSVREKEEYCDYVESWIHEIKTPLTACSLILANDADPRKLKRELKRADNLTESILYYARMRSVERDNQIQRFQVAPVINEAVKSQMELLIAANVSIDVSGDFMVYSDQKPLCFILKQLLINSAKYSPGCHIVITAENGTITVEDNGIGIPKHELGRVTERGFTGTNGRRLGGSTGMGLYLVKELCNQLEISLEIQSEPSKYTRISFTFPNLTKM</sequence>
<keyword evidence="7 13" id="KW-0418">Kinase</keyword>